<dbReference type="InterPro" id="IPR007325">
    <property type="entry name" value="KFase/CYL"/>
</dbReference>
<dbReference type="Gene3D" id="3.50.30.50">
    <property type="entry name" value="Putative cyclase"/>
    <property type="match status" value="1"/>
</dbReference>
<dbReference type="EMBL" id="QGDO01000003">
    <property type="protein sequence ID" value="PWJ42114.1"/>
    <property type="molecule type" value="Genomic_DNA"/>
</dbReference>
<name>A0A315ZBM0_SEDFL</name>
<evidence type="ECO:0000313" key="1">
    <source>
        <dbReference type="EMBL" id="PWJ42114.1"/>
    </source>
</evidence>
<dbReference type="GO" id="GO:0019441">
    <property type="term" value="P:L-tryptophan catabolic process to kynurenine"/>
    <property type="evidence" value="ECO:0007669"/>
    <property type="project" value="InterPro"/>
</dbReference>
<dbReference type="InterPro" id="IPR037175">
    <property type="entry name" value="KFase_sf"/>
</dbReference>
<comment type="caution">
    <text evidence="1">The sequence shown here is derived from an EMBL/GenBank/DDBJ whole genome shotgun (WGS) entry which is preliminary data.</text>
</comment>
<dbReference type="GO" id="GO:0004061">
    <property type="term" value="F:arylformamidase activity"/>
    <property type="evidence" value="ECO:0007669"/>
    <property type="project" value="InterPro"/>
</dbReference>
<organism evidence="1 2">
    <name type="scientific">Sediminitomix flava</name>
    <dbReference type="NCBI Taxonomy" id="379075"/>
    <lineage>
        <taxon>Bacteria</taxon>
        <taxon>Pseudomonadati</taxon>
        <taxon>Bacteroidota</taxon>
        <taxon>Cytophagia</taxon>
        <taxon>Cytophagales</taxon>
        <taxon>Flammeovirgaceae</taxon>
        <taxon>Sediminitomix</taxon>
    </lineage>
</organism>
<dbReference type="AlphaFoldDB" id="A0A315ZBM0"/>
<dbReference type="RefSeq" id="WP_109618770.1">
    <property type="nucleotide sequence ID" value="NZ_QGDO01000003.1"/>
</dbReference>
<gene>
    <name evidence="1" type="ORF">BC781_103364</name>
</gene>
<evidence type="ECO:0000313" key="2">
    <source>
        <dbReference type="Proteomes" id="UP000245535"/>
    </source>
</evidence>
<accession>A0A315ZBM0</accession>
<protein>
    <submittedName>
        <fullName evidence="1">Putative cyclase</fullName>
    </submittedName>
</protein>
<reference evidence="1 2" key="1">
    <citation type="submission" date="2018-03" db="EMBL/GenBank/DDBJ databases">
        <title>Genomic Encyclopedia of Archaeal and Bacterial Type Strains, Phase II (KMG-II): from individual species to whole genera.</title>
        <authorList>
            <person name="Goeker M."/>
        </authorList>
    </citation>
    <scope>NUCLEOTIDE SEQUENCE [LARGE SCALE GENOMIC DNA]</scope>
    <source>
        <strain evidence="1 2">DSM 28229</strain>
    </source>
</reference>
<dbReference type="SUPFAM" id="SSF102198">
    <property type="entry name" value="Putative cyclase"/>
    <property type="match status" value="1"/>
</dbReference>
<dbReference type="Proteomes" id="UP000245535">
    <property type="component" value="Unassembled WGS sequence"/>
</dbReference>
<dbReference type="Pfam" id="PF04199">
    <property type="entry name" value="Cyclase"/>
    <property type="match status" value="1"/>
</dbReference>
<keyword evidence="2" id="KW-1185">Reference proteome</keyword>
<dbReference type="OrthoDB" id="9814192at2"/>
<proteinExistence type="predicted"/>
<sequence>MDFLLKIGSQTFRVDHKHPIHISIPLLFNGPQPNTYDIPIAKSQAYQGEGWVGDVREGSGCNFETYEFTPHCNGTHTECIGHISEERISVHHQLKDSLIPSTVISVEPQLGREVSDQYLPELDANDLVITKATIENALNVMDGFLDALIIRTLPNSETKKERRYAEKNPAFFTIEAMEYIRDLGVKHLLIDLPSVDRTFDEGRLTAHHIFWEMPLGSHTVDIEKVSEKSITEMIFVPNEVLDGHYLLNLQMAAFVSDASPSRPILYELEAID</sequence>